<name>A0A0E2Z1N8_9GAMM</name>
<dbReference type="EMBL" id="JPGN01000048">
    <property type="protein sequence ID" value="KFI19563.1"/>
    <property type="molecule type" value="Genomic_DNA"/>
</dbReference>
<sequence>MRVPSLGSLNLVTALVLIGALVFLSACAERGQLAQAPGNTPFWFEPRANQQLDEQVAKLLAKEAAVVVLRASLQGPIDHYDLPVLVNRLRQAESSLPVLLYTWNSRYLAKGNRSGKEIMRWLAQESTLQMTSLKGTPMPSFGDVMNPDYRRRTVEAIVKALEQSGVDGIAVDLAVRTPRFRPKPLAERCAAHPEFCEQYAQGMDTLFASLDTALGERPLLYNGLWNFGEGMIDDQIELLKHADAAIVEYFGMNPREKAHSFSQDILPYLEVMQHLKAEKQLFVFGRGPWTYTNYQEDYLWQRYLYCAFLLAKQKNTLFKYHASFQVPAHAGRSGGLDVYADWRLDLGEPEGAYQLKKGLYIRKFEKGMVVVAPDDGEGGTLTLDASFYTPEGKRVQRAINLSPGEGQLLFKQRLNRKSASHVIDVQSADSPLSHWQGAQLIQDGERVPYVRLSKVKKTLEGEHDLLLNPVRSLHMPATVNLKIRLREPGARVLLIAEVDDPKRRTPWVVIELAPPKKVRLKEKGNPVLFRTPTSENARFWPYLPGPPLTPGQWQELKIEGNKLSSRFRFQRWSHIRFVGAVDVMSVSVSN</sequence>
<dbReference type="AlphaFoldDB" id="A0A0E2Z1N8"/>
<dbReference type="Proteomes" id="UP000028839">
    <property type="component" value="Unassembled WGS sequence"/>
</dbReference>
<comment type="caution">
    <text evidence="1">The sequence shown here is derived from an EMBL/GenBank/DDBJ whole genome shotgun (WGS) entry which is preliminary data.</text>
</comment>
<proteinExistence type="predicted"/>
<dbReference type="OrthoDB" id="3248299at2"/>
<evidence type="ECO:0000313" key="2">
    <source>
        <dbReference type="Proteomes" id="UP000028839"/>
    </source>
</evidence>
<evidence type="ECO:0000313" key="1">
    <source>
        <dbReference type="EMBL" id="KFI19563.1"/>
    </source>
</evidence>
<reference evidence="1 2" key="1">
    <citation type="submission" date="2014-07" db="EMBL/GenBank/DDBJ databases">
        <title>Comparative analysis of Nitrosococcus oceani genome inventories of strains from Pacific and Atlantic gyres.</title>
        <authorList>
            <person name="Lim C.K."/>
            <person name="Wang L."/>
            <person name="Sayavedra-Soto L.A."/>
            <person name="Klotz M.G."/>
        </authorList>
    </citation>
    <scope>NUCLEOTIDE SEQUENCE [LARGE SCALE GENOMIC DNA]</scope>
    <source>
        <strain evidence="1 2">C-27</strain>
    </source>
</reference>
<dbReference type="HOGENOM" id="CLU_462185_0_0_6"/>
<dbReference type="Pfam" id="PF14885">
    <property type="entry name" value="GHL15"/>
    <property type="match status" value="1"/>
</dbReference>
<organism evidence="1 2">
    <name type="scientific">Nitrosococcus oceani C-27</name>
    <dbReference type="NCBI Taxonomy" id="314279"/>
    <lineage>
        <taxon>Bacteria</taxon>
        <taxon>Pseudomonadati</taxon>
        <taxon>Pseudomonadota</taxon>
        <taxon>Gammaproteobacteria</taxon>
        <taxon>Chromatiales</taxon>
        <taxon>Chromatiaceae</taxon>
        <taxon>Nitrosococcus</taxon>
    </lineage>
</organism>
<dbReference type="InterPro" id="IPR029455">
    <property type="entry name" value="GHL15"/>
</dbReference>
<accession>A0A0E2Z1N8</accession>
<dbReference type="PROSITE" id="PS51257">
    <property type="entry name" value="PROKAR_LIPOPROTEIN"/>
    <property type="match status" value="1"/>
</dbReference>
<gene>
    <name evidence="1" type="ORF">IB75_07940</name>
</gene>
<protein>
    <submittedName>
        <fullName evidence="1">Uncharacterized protein</fullName>
    </submittedName>
</protein>